<evidence type="ECO:0000256" key="11">
    <source>
        <dbReference type="ARBA" id="ARBA00023014"/>
    </source>
</evidence>
<dbReference type="Pfam" id="PF01855">
    <property type="entry name" value="POR_N"/>
    <property type="match status" value="1"/>
</dbReference>
<accession>A0A7J3SKS6</accession>
<feature type="domain" description="4Fe-4S ferredoxin-type" evidence="17">
    <location>
        <begin position="599"/>
        <end position="628"/>
    </location>
</feature>
<evidence type="ECO:0000256" key="9">
    <source>
        <dbReference type="ARBA" id="ARBA00023002"/>
    </source>
</evidence>
<evidence type="ECO:0000256" key="6">
    <source>
        <dbReference type="ARBA" id="ARBA00022485"/>
    </source>
</evidence>
<evidence type="ECO:0000259" key="17">
    <source>
        <dbReference type="PROSITE" id="PS51379"/>
    </source>
</evidence>
<keyword evidence="11 15" id="KW-0411">Iron-sulfur</keyword>
<gene>
    <name evidence="18" type="primary">iorA</name>
    <name evidence="18" type="ORF">ENW83_01085</name>
</gene>
<dbReference type="CDD" id="cd02008">
    <property type="entry name" value="TPP_IOR_alpha"/>
    <property type="match status" value="1"/>
</dbReference>
<dbReference type="SUPFAM" id="SSF54862">
    <property type="entry name" value="4Fe-4S ferredoxins"/>
    <property type="match status" value="1"/>
</dbReference>
<evidence type="ECO:0000256" key="10">
    <source>
        <dbReference type="ARBA" id="ARBA00023004"/>
    </source>
</evidence>
<dbReference type="Pfam" id="PF00037">
    <property type="entry name" value="Fer4"/>
    <property type="match status" value="1"/>
</dbReference>
<dbReference type="EMBL" id="DTLS01000032">
    <property type="protein sequence ID" value="HGZ59788.1"/>
    <property type="molecule type" value="Genomic_DNA"/>
</dbReference>
<dbReference type="GO" id="GO:0043805">
    <property type="term" value="F:indolepyruvate ferredoxin oxidoreductase activity"/>
    <property type="evidence" value="ECO:0007669"/>
    <property type="project" value="UniProtKB-UniRule"/>
</dbReference>
<evidence type="ECO:0000256" key="2">
    <source>
        <dbReference type="ARBA" id="ARBA00011238"/>
    </source>
</evidence>
<protein>
    <recommendedName>
        <fullName evidence="4 15">Indolepyruvate oxidoreductase subunit IorA</fullName>
        <shortName evidence="15">IOR</shortName>
        <ecNumber evidence="15">1.2.7.8</ecNumber>
    </recommendedName>
    <alternativeName>
        <fullName evidence="12 15">Indolepyruvate ferredoxin oxidoreductase subunit alpha</fullName>
    </alternativeName>
</protein>
<keyword evidence="6 15" id="KW-0004">4Fe-4S</keyword>
<dbReference type="Gene3D" id="3.30.70.20">
    <property type="match status" value="1"/>
</dbReference>
<evidence type="ECO:0000256" key="15">
    <source>
        <dbReference type="PIRNR" id="PIRNR006439"/>
    </source>
</evidence>
<keyword evidence="18" id="KW-0670">Pyruvate</keyword>
<comment type="function">
    <text evidence="1 15">Catalyzes the ferredoxin-dependent oxidative decarboxylation of arylpyruvates.</text>
</comment>
<evidence type="ECO:0000256" key="1">
    <source>
        <dbReference type="ARBA" id="ARBA00002995"/>
    </source>
</evidence>
<feature type="binding site" evidence="16">
    <location>
        <position position="589"/>
    </location>
    <ligand>
        <name>[4Fe-4S] cluster</name>
        <dbReference type="ChEBI" id="CHEBI:49883"/>
        <label>2</label>
    </ligand>
</feature>
<comment type="subunit">
    <text evidence="2 15">Heterodimer of the IorA and IorB subunits.</text>
</comment>
<feature type="binding site" evidence="16">
    <location>
        <position position="608"/>
    </location>
    <ligand>
        <name>[4Fe-4S] cluster</name>
        <dbReference type="ChEBI" id="CHEBI:49883"/>
        <label>2</label>
    </ligand>
</feature>
<keyword evidence="8 15" id="KW-0249">Electron transport</keyword>
<name>A0A7J3SKS6_9CREN</name>
<dbReference type="EC" id="1.2.7.8" evidence="15"/>
<comment type="subunit">
    <text evidence="3">Heterodimer composed of an alpha and a beta subunit.</text>
</comment>
<dbReference type="GO" id="GO:0018491">
    <property type="term" value="F:2-oxobutyrate synthase activity"/>
    <property type="evidence" value="ECO:0007669"/>
    <property type="project" value="UniProtKB-ARBA"/>
</dbReference>
<evidence type="ECO:0000256" key="3">
    <source>
        <dbReference type="ARBA" id="ARBA00011631"/>
    </source>
</evidence>
<dbReference type="InterPro" id="IPR017896">
    <property type="entry name" value="4Fe4S_Fe-S-bd"/>
</dbReference>
<evidence type="ECO:0000256" key="7">
    <source>
        <dbReference type="ARBA" id="ARBA00022723"/>
    </source>
</evidence>
<dbReference type="GO" id="GO:0019164">
    <property type="term" value="F:pyruvate synthase activity"/>
    <property type="evidence" value="ECO:0007669"/>
    <property type="project" value="UniProtKB-ARBA"/>
</dbReference>
<dbReference type="NCBIfam" id="TIGR03336">
    <property type="entry name" value="IOR_alpha"/>
    <property type="match status" value="1"/>
</dbReference>
<dbReference type="Pfam" id="PF02775">
    <property type="entry name" value="TPP_enzyme_C"/>
    <property type="match status" value="1"/>
</dbReference>
<dbReference type="GO" id="GO:0030976">
    <property type="term" value="F:thiamine pyrophosphate binding"/>
    <property type="evidence" value="ECO:0007669"/>
    <property type="project" value="InterPro"/>
</dbReference>
<dbReference type="InterPro" id="IPR009014">
    <property type="entry name" value="Transketo_C/PFOR_II"/>
</dbReference>
<keyword evidence="7 15" id="KW-0479">Metal-binding</keyword>
<evidence type="ECO:0000256" key="5">
    <source>
        <dbReference type="ARBA" id="ARBA00022448"/>
    </source>
</evidence>
<proteinExistence type="predicted"/>
<dbReference type="PANTHER" id="PTHR43710">
    <property type="entry name" value="2-HYDROXYACYL-COA LYASE"/>
    <property type="match status" value="1"/>
</dbReference>
<evidence type="ECO:0000256" key="13">
    <source>
        <dbReference type="ARBA" id="ARBA00048332"/>
    </source>
</evidence>
<dbReference type="PROSITE" id="PS51379">
    <property type="entry name" value="4FE4S_FER_2"/>
    <property type="match status" value="2"/>
</dbReference>
<evidence type="ECO:0000256" key="4">
    <source>
        <dbReference type="ARBA" id="ARBA00017710"/>
    </source>
</evidence>
<dbReference type="SUPFAM" id="SSF52922">
    <property type="entry name" value="TK C-terminal domain-like"/>
    <property type="match status" value="1"/>
</dbReference>
<feature type="binding site" evidence="16">
    <location>
        <position position="611"/>
    </location>
    <ligand>
        <name>[4Fe-4S] cluster</name>
        <dbReference type="ChEBI" id="CHEBI:49883"/>
        <label>2</label>
    </ligand>
</feature>
<comment type="caution">
    <text evidence="18">The sequence shown here is derived from an EMBL/GenBank/DDBJ whole genome shotgun (WGS) entry which is preliminary data.</text>
</comment>
<feature type="binding site" evidence="16">
    <location>
        <position position="580"/>
    </location>
    <ligand>
        <name>[4Fe-4S] cluster</name>
        <dbReference type="ChEBI" id="CHEBI:49883"/>
        <label>1</label>
    </ligand>
</feature>
<dbReference type="Gene3D" id="3.40.50.970">
    <property type="match status" value="2"/>
</dbReference>
<comment type="cofactor">
    <cofactor evidence="15 16">
        <name>[4Fe-4S] cluster</name>
        <dbReference type="ChEBI" id="CHEBI:49883"/>
    </cofactor>
    <text evidence="15 16">Binds 2 [4Fe-4S] clusters. In this family the first cluster has a non-standard and varying [4Fe-4S] binding motif CX(2)CX(2)CX(4-5)CP.</text>
</comment>
<dbReference type="PIRSF" id="PIRSF006439">
    <property type="entry name" value="Indolepyruvate_ferr_oxidored"/>
    <property type="match status" value="1"/>
</dbReference>
<sequence>MSNALVSPASNKALMLGNEAIVRGALESGLGFFAAYPGTPSSEILDAMIDIAKVLGIYAEVSANEKVAFEACLGASWSGIRAMTSMKHVGLNVASDALMSAASMGVRAGFVAVVADDPSMWSSQNEQDTRIYARFANVPVLDPSTPQDALNLTKKAYELSEKYRTIVILRTTTRLSHMRGGVETGSLPQGYGKEKRYIGEFKKDPDRFVSLPQIARRNKLEHVNAMRKLEELEGDKLVEIEHADGSDLGIITGGVSYNYVKEAETWLGISRLRIMRTMMSYPLPRKPIADFLKSVDKVLVVEELEPVIEEQVKLIAFDGGIDVEIHGKDLVPRDFELTPEKVAISLSRFLKLDPPIDFELLERMGKQTSALAPPVPPTLCPACPHRSTFYAIRKAATNRAIFPSDIGCYTLGYYPPLKTVDTCVDMGASVSVAHGIAVAGRGDGGKTVVATIGDSTFFHSGLSALANAIANGSDFILVVLDNGTTAMTGHQPNPGSAEGNRGKRISIEEVAKAMGADLVEVVDPYDISAVVGAMKRAMEIKGVRVIVARRECALKLISEKRRKGETWKRYAVNAEKCTGCKACINAFGCPAIKWDASNKKAYIDPEMCWGCGSCAQVCPFDAIKVVDDGV</sequence>
<evidence type="ECO:0000256" key="16">
    <source>
        <dbReference type="PIRSR" id="PIRSR006439-50"/>
    </source>
</evidence>
<feature type="binding site" evidence="16">
    <location>
        <position position="618"/>
    </location>
    <ligand>
        <name>[4Fe-4S] cluster</name>
        <dbReference type="ChEBI" id="CHEBI:49883"/>
        <label>1</label>
    </ligand>
</feature>
<dbReference type="GO" id="GO:0046872">
    <property type="term" value="F:metal ion binding"/>
    <property type="evidence" value="ECO:0007669"/>
    <property type="project" value="UniProtKB-UniRule"/>
</dbReference>
<evidence type="ECO:0000256" key="8">
    <source>
        <dbReference type="ARBA" id="ARBA00022982"/>
    </source>
</evidence>
<organism evidence="18">
    <name type="scientific">Fervidicoccus fontis</name>
    <dbReference type="NCBI Taxonomy" id="683846"/>
    <lineage>
        <taxon>Archaea</taxon>
        <taxon>Thermoproteota</taxon>
        <taxon>Thermoprotei</taxon>
        <taxon>Fervidicoccales</taxon>
        <taxon>Fervidicoccaceae</taxon>
        <taxon>Fervidicoccus</taxon>
    </lineage>
</organism>
<dbReference type="CDD" id="cd07034">
    <property type="entry name" value="TPP_PYR_PFOR_IOR-alpha_like"/>
    <property type="match status" value="1"/>
</dbReference>
<comment type="catalytic activity">
    <reaction evidence="14">
        <text>a 2-oxocarboxylate + 2 oxidized [2Fe-2S]-[ferredoxin] + CoA = an acyl-CoA + 2 reduced [2Fe-2S]-[ferredoxin] + CO2 + H(+)</text>
        <dbReference type="Rhea" id="RHEA:42316"/>
        <dbReference type="Rhea" id="RHEA-COMP:10000"/>
        <dbReference type="Rhea" id="RHEA-COMP:10001"/>
        <dbReference type="ChEBI" id="CHEBI:15378"/>
        <dbReference type="ChEBI" id="CHEBI:16526"/>
        <dbReference type="ChEBI" id="CHEBI:33737"/>
        <dbReference type="ChEBI" id="CHEBI:33738"/>
        <dbReference type="ChEBI" id="CHEBI:35179"/>
        <dbReference type="ChEBI" id="CHEBI:57287"/>
        <dbReference type="ChEBI" id="CHEBI:58342"/>
        <dbReference type="EC" id="1.2.7.11"/>
    </reaction>
</comment>
<comment type="catalytic activity">
    <reaction evidence="13 15">
        <text>indole-3-pyruvate + 2 oxidized [2Fe-2S]-[ferredoxin] + CoA = (indol-3-yl)acetyl-CoA + 2 reduced [2Fe-2S]-[ferredoxin] + CO2 + H(+)</text>
        <dbReference type="Rhea" id="RHEA:12645"/>
        <dbReference type="Rhea" id="RHEA-COMP:10000"/>
        <dbReference type="Rhea" id="RHEA-COMP:10001"/>
        <dbReference type="ChEBI" id="CHEBI:15378"/>
        <dbReference type="ChEBI" id="CHEBI:16526"/>
        <dbReference type="ChEBI" id="CHEBI:17640"/>
        <dbReference type="ChEBI" id="CHEBI:33737"/>
        <dbReference type="ChEBI" id="CHEBI:33738"/>
        <dbReference type="ChEBI" id="CHEBI:57271"/>
        <dbReference type="ChEBI" id="CHEBI:57287"/>
        <dbReference type="EC" id="1.2.7.8"/>
    </reaction>
</comment>
<feature type="binding site" evidence="16">
    <location>
        <position position="583"/>
    </location>
    <ligand>
        <name>[4Fe-4S] cluster</name>
        <dbReference type="ChEBI" id="CHEBI:49883"/>
        <label>1</label>
    </ligand>
</feature>
<dbReference type="PANTHER" id="PTHR43710:SF7">
    <property type="entry name" value="INDOLEPYRUVATE OXIDOREDUCTASE SUBUNIT IORA"/>
    <property type="match status" value="1"/>
</dbReference>
<dbReference type="InterPro" id="IPR017900">
    <property type="entry name" value="4Fe4S_Fe_S_CS"/>
</dbReference>
<keyword evidence="9 15" id="KW-0560">Oxidoreductase</keyword>
<evidence type="ECO:0000256" key="14">
    <source>
        <dbReference type="ARBA" id="ARBA00048893"/>
    </source>
</evidence>
<dbReference type="InterPro" id="IPR011766">
    <property type="entry name" value="TPP_enzyme_TPP-bd"/>
</dbReference>
<dbReference type="PROSITE" id="PS00198">
    <property type="entry name" value="4FE4S_FER_1"/>
    <property type="match status" value="1"/>
</dbReference>
<dbReference type="InterPro" id="IPR045025">
    <property type="entry name" value="HACL1-like"/>
</dbReference>
<reference evidence="18" key="1">
    <citation type="journal article" date="2020" name="mSystems">
        <title>Genome- and Community-Level Interaction Insights into Carbon Utilization and Element Cycling Functions of Hydrothermarchaeota in Hydrothermal Sediment.</title>
        <authorList>
            <person name="Zhou Z."/>
            <person name="Liu Y."/>
            <person name="Xu W."/>
            <person name="Pan J."/>
            <person name="Luo Z.H."/>
            <person name="Li M."/>
        </authorList>
    </citation>
    <scope>NUCLEOTIDE SEQUENCE [LARGE SCALE GENOMIC DNA]</scope>
    <source>
        <strain evidence="18">SpSt-885</strain>
    </source>
</reference>
<dbReference type="FunFam" id="3.40.50.970:FF:000039">
    <property type="entry name" value="Indolepyruvate oxidoreductase subunit IorA"/>
    <property type="match status" value="1"/>
</dbReference>
<evidence type="ECO:0000313" key="18">
    <source>
        <dbReference type="EMBL" id="HGZ59788.1"/>
    </source>
</evidence>
<dbReference type="GO" id="GO:0051539">
    <property type="term" value="F:4 iron, 4 sulfur cluster binding"/>
    <property type="evidence" value="ECO:0007669"/>
    <property type="project" value="UniProtKB-UniRule"/>
</dbReference>
<feature type="domain" description="4Fe-4S ferredoxin-type" evidence="17">
    <location>
        <begin position="568"/>
        <end position="597"/>
    </location>
</feature>
<feature type="binding site" evidence="16">
    <location>
        <position position="577"/>
    </location>
    <ligand>
        <name>[4Fe-4S] cluster</name>
        <dbReference type="ChEBI" id="CHEBI:49883"/>
        <label>1</label>
    </ligand>
</feature>
<keyword evidence="5 15" id="KW-0813">Transport</keyword>
<feature type="binding site" evidence="16">
    <location>
        <position position="614"/>
    </location>
    <ligand>
        <name>[4Fe-4S] cluster</name>
        <dbReference type="ChEBI" id="CHEBI:49883"/>
        <label>2</label>
    </ligand>
</feature>
<dbReference type="InterPro" id="IPR017721">
    <property type="entry name" value="IorA"/>
</dbReference>
<dbReference type="InterPro" id="IPR002880">
    <property type="entry name" value="Pyrv_Fd/Flavodoxin_OxRdtase_N"/>
</dbReference>
<keyword evidence="10 15" id="KW-0408">Iron</keyword>
<dbReference type="SUPFAM" id="SSF52518">
    <property type="entry name" value="Thiamin diphosphate-binding fold (THDP-binding)"/>
    <property type="match status" value="2"/>
</dbReference>
<dbReference type="InterPro" id="IPR029061">
    <property type="entry name" value="THDP-binding"/>
</dbReference>
<evidence type="ECO:0000256" key="12">
    <source>
        <dbReference type="ARBA" id="ARBA00030514"/>
    </source>
</evidence>
<dbReference type="AlphaFoldDB" id="A0A7J3SKS6"/>